<accession>A0A6L5JYY2</accession>
<evidence type="ECO:0000313" key="2">
    <source>
        <dbReference type="EMBL" id="MQY52555.1"/>
    </source>
</evidence>
<dbReference type="OrthoDB" id="5296884at2"/>
<dbReference type="SMART" id="SM00855">
    <property type="entry name" value="PGAM"/>
    <property type="match status" value="1"/>
</dbReference>
<evidence type="ECO:0000256" key="1">
    <source>
        <dbReference type="SAM" id="MobiDB-lite"/>
    </source>
</evidence>
<gene>
    <name evidence="2" type="ORF">GHK24_12305</name>
</gene>
<dbReference type="Proteomes" id="UP000480275">
    <property type="component" value="Unassembled WGS sequence"/>
</dbReference>
<dbReference type="SUPFAM" id="SSF53254">
    <property type="entry name" value="Phosphoglycerate mutase-like"/>
    <property type="match status" value="1"/>
</dbReference>
<name>A0A6L5JYY2_RHOTE</name>
<feature type="region of interest" description="Disordered" evidence="1">
    <location>
        <begin position="1"/>
        <end position="68"/>
    </location>
</feature>
<organism evidence="2 3">
    <name type="scientific">Rhodocyclus tenuis</name>
    <name type="common">Rhodospirillum tenue</name>
    <dbReference type="NCBI Taxonomy" id="1066"/>
    <lineage>
        <taxon>Bacteria</taxon>
        <taxon>Pseudomonadati</taxon>
        <taxon>Pseudomonadota</taxon>
        <taxon>Betaproteobacteria</taxon>
        <taxon>Rhodocyclales</taxon>
        <taxon>Rhodocyclaceae</taxon>
        <taxon>Rhodocyclus</taxon>
    </lineage>
</organism>
<sequence length="324" mass="34543">MHDAAHGGAGIRARRRQGESRGQQTDARRTRRRRALRPAGAGLSAAAVGADGPRFRPHRDTLAGAPLPAPDRRLYRRLPGRRATVVGSRVLRRIAVQVFLIRHARPLIAPGVCYGRLDVAADAAESVAAAERLAPRLMAEATQTNSAGGISLICSPAQRCQLLAGTLARQLGTTAHADERLLEKSFGAWEGQAWNAIELSQIDAWAADMEHFVPPARANVAPADANDAALLRLSAEGSNSTFTGESVAMLRQRAIACVSEWQARTAAQGRSALAVVTHAGVIRVLLGHWLGLPVADWSTLTLDFGRATRVDFAGKDAVLHTLNG</sequence>
<dbReference type="AlphaFoldDB" id="A0A6L5JYY2"/>
<evidence type="ECO:0000313" key="3">
    <source>
        <dbReference type="Proteomes" id="UP000480275"/>
    </source>
</evidence>
<dbReference type="InterPro" id="IPR013078">
    <property type="entry name" value="His_Pase_superF_clade-1"/>
</dbReference>
<dbReference type="EMBL" id="WIXJ01000012">
    <property type="protein sequence ID" value="MQY52555.1"/>
    <property type="molecule type" value="Genomic_DNA"/>
</dbReference>
<dbReference type="Gene3D" id="3.40.50.1240">
    <property type="entry name" value="Phosphoglycerate mutase-like"/>
    <property type="match status" value="1"/>
</dbReference>
<reference evidence="2 3" key="1">
    <citation type="submission" date="2019-10" db="EMBL/GenBank/DDBJ databases">
        <title>Whole-genome sequence of the purple nonsulfur photosynthetic bacterium Rhodocyclus tenuis.</title>
        <authorList>
            <person name="Kyndt J.A."/>
            <person name="Meyer T.E."/>
        </authorList>
    </citation>
    <scope>NUCLEOTIDE SEQUENCE [LARGE SCALE GENOMIC DNA]</scope>
    <source>
        <strain evidence="2 3">DSM 110</strain>
    </source>
</reference>
<evidence type="ECO:0008006" key="4">
    <source>
        <dbReference type="Google" id="ProtNLM"/>
    </source>
</evidence>
<dbReference type="Pfam" id="PF00300">
    <property type="entry name" value="His_Phos_1"/>
    <property type="match status" value="1"/>
</dbReference>
<comment type="caution">
    <text evidence="2">The sequence shown here is derived from an EMBL/GenBank/DDBJ whole genome shotgun (WGS) entry which is preliminary data.</text>
</comment>
<feature type="compositionally biased region" description="Low complexity" evidence="1">
    <location>
        <begin position="37"/>
        <end position="52"/>
    </location>
</feature>
<proteinExistence type="predicted"/>
<protein>
    <recommendedName>
        <fullName evidence="4">Histidine phosphatase family protein</fullName>
    </recommendedName>
</protein>
<dbReference type="InterPro" id="IPR029033">
    <property type="entry name" value="His_PPase_superfam"/>
</dbReference>